<reference evidence="1 2" key="1">
    <citation type="submission" date="2019-08" db="EMBL/GenBank/DDBJ databases">
        <title>The genome of the soybean aphid Biotype 1, its phylome, world population structure and adaptation to the North American continent.</title>
        <authorList>
            <person name="Giordano R."/>
            <person name="Donthu R.K."/>
            <person name="Hernandez A.G."/>
            <person name="Wright C.L."/>
            <person name="Zimin A.V."/>
        </authorList>
    </citation>
    <scope>NUCLEOTIDE SEQUENCE [LARGE SCALE GENOMIC DNA]</scope>
    <source>
        <tissue evidence="1">Whole aphids</tissue>
    </source>
</reference>
<dbReference type="AlphaFoldDB" id="A0A6G0TGC7"/>
<comment type="caution">
    <text evidence="1">The sequence shown here is derived from an EMBL/GenBank/DDBJ whole genome shotgun (WGS) entry which is preliminary data.</text>
</comment>
<dbReference type="EMBL" id="VYZN01000039">
    <property type="protein sequence ID" value="KAE9532431.1"/>
    <property type="molecule type" value="Genomic_DNA"/>
</dbReference>
<keyword evidence="2" id="KW-1185">Reference proteome</keyword>
<organism evidence="1 2">
    <name type="scientific">Aphis glycines</name>
    <name type="common">Soybean aphid</name>
    <dbReference type="NCBI Taxonomy" id="307491"/>
    <lineage>
        <taxon>Eukaryota</taxon>
        <taxon>Metazoa</taxon>
        <taxon>Ecdysozoa</taxon>
        <taxon>Arthropoda</taxon>
        <taxon>Hexapoda</taxon>
        <taxon>Insecta</taxon>
        <taxon>Pterygota</taxon>
        <taxon>Neoptera</taxon>
        <taxon>Paraneoptera</taxon>
        <taxon>Hemiptera</taxon>
        <taxon>Sternorrhyncha</taxon>
        <taxon>Aphidomorpha</taxon>
        <taxon>Aphidoidea</taxon>
        <taxon>Aphididae</taxon>
        <taxon>Aphidini</taxon>
        <taxon>Aphis</taxon>
        <taxon>Aphis</taxon>
    </lineage>
</organism>
<proteinExistence type="predicted"/>
<gene>
    <name evidence="1" type="ORF">AGLY_010054</name>
</gene>
<sequence length="179" mass="20152">MFVLALVGKTISSRYLENYKEEVEGPQIEPCTITTFVSKTDVSPNDYVRLRNLFSIPSLSTRRSDIDEHFLTSLLNSTLDAPNLLAEIPFKVPTNETRNLVQFQVPHHSTAYGYNHPLHIMLSTTNNIDPILNRQVPSSKLKILTAQTYDDSNNKKQILLSHAAAVPTTVVQSLIYNII</sequence>
<dbReference type="OrthoDB" id="8227137at2759"/>
<evidence type="ECO:0000313" key="1">
    <source>
        <dbReference type="EMBL" id="KAE9532431.1"/>
    </source>
</evidence>
<protein>
    <submittedName>
        <fullName evidence="1">Uncharacterized protein</fullName>
    </submittedName>
</protein>
<dbReference type="Proteomes" id="UP000475862">
    <property type="component" value="Unassembled WGS sequence"/>
</dbReference>
<evidence type="ECO:0000313" key="2">
    <source>
        <dbReference type="Proteomes" id="UP000475862"/>
    </source>
</evidence>
<name>A0A6G0TGC7_APHGL</name>
<accession>A0A6G0TGC7</accession>